<feature type="signal peptide" evidence="3">
    <location>
        <begin position="1"/>
        <end position="19"/>
    </location>
</feature>
<dbReference type="InterPro" id="IPR001811">
    <property type="entry name" value="Chemokine_IL8-like_dom"/>
</dbReference>
<keyword evidence="1" id="KW-0202">Cytokine</keyword>
<feature type="chain" id="PRO_5019768269" evidence="3">
    <location>
        <begin position="20"/>
        <end position="176"/>
    </location>
</feature>
<feature type="transmembrane region" description="Helical" evidence="2">
    <location>
        <begin position="99"/>
        <end position="118"/>
    </location>
</feature>
<gene>
    <name evidence="5" type="ORF">ROHU_021700</name>
</gene>
<dbReference type="Gene3D" id="2.40.50.40">
    <property type="match status" value="1"/>
</dbReference>
<organism evidence="5 6">
    <name type="scientific">Labeo rohita</name>
    <name type="common">Indian major carp</name>
    <name type="synonym">Cyprinus rohita</name>
    <dbReference type="NCBI Taxonomy" id="84645"/>
    <lineage>
        <taxon>Eukaryota</taxon>
        <taxon>Metazoa</taxon>
        <taxon>Chordata</taxon>
        <taxon>Craniata</taxon>
        <taxon>Vertebrata</taxon>
        <taxon>Euteleostomi</taxon>
        <taxon>Actinopterygii</taxon>
        <taxon>Neopterygii</taxon>
        <taxon>Teleostei</taxon>
        <taxon>Ostariophysi</taxon>
        <taxon>Cypriniformes</taxon>
        <taxon>Cyprinidae</taxon>
        <taxon>Labeoninae</taxon>
        <taxon>Labeonini</taxon>
        <taxon>Labeo</taxon>
    </lineage>
</organism>
<dbReference type="STRING" id="84645.A0A498MXF0"/>
<protein>
    <submittedName>
        <fullName evidence="5">C-C motif chemokine 25-like protein</fullName>
    </submittedName>
</protein>
<name>A0A498MXF0_LABRO</name>
<keyword evidence="2" id="KW-0472">Membrane</keyword>
<dbReference type="GO" id="GO:0005615">
    <property type="term" value="C:extracellular space"/>
    <property type="evidence" value="ECO:0007669"/>
    <property type="project" value="UniProtKB-KW"/>
</dbReference>
<evidence type="ECO:0000256" key="3">
    <source>
        <dbReference type="SAM" id="SignalP"/>
    </source>
</evidence>
<evidence type="ECO:0000313" key="5">
    <source>
        <dbReference type="EMBL" id="RXN25151.1"/>
    </source>
</evidence>
<comment type="caution">
    <text evidence="5">The sequence shown here is derived from an EMBL/GenBank/DDBJ whole genome shotgun (WGS) entry which is preliminary data.</text>
</comment>
<proteinExistence type="predicted"/>
<reference evidence="5 6" key="1">
    <citation type="submission" date="2018-03" db="EMBL/GenBank/DDBJ databases">
        <title>Draft genome sequence of Rohu Carp (Labeo rohita).</title>
        <authorList>
            <person name="Das P."/>
            <person name="Kushwaha B."/>
            <person name="Joshi C.G."/>
            <person name="Kumar D."/>
            <person name="Nagpure N.S."/>
            <person name="Sahoo L."/>
            <person name="Das S.P."/>
            <person name="Bit A."/>
            <person name="Patnaik S."/>
            <person name="Meher P.K."/>
            <person name="Jayasankar P."/>
            <person name="Koringa P.G."/>
            <person name="Patel N.V."/>
            <person name="Hinsu A.T."/>
            <person name="Kumar R."/>
            <person name="Pandey M."/>
            <person name="Agarwal S."/>
            <person name="Srivastava S."/>
            <person name="Singh M."/>
            <person name="Iquebal M.A."/>
            <person name="Jaiswal S."/>
            <person name="Angadi U.B."/>
            <person name="Kumar N."/>
            <person name="Raza M."/>
            <person name="Shah T.M."/>
            <person name="Rai A."/>
            <person name="Jena J.K."/>
        </authorList>
    </citation>
    <scope>NUCLEOTIDE SEQUENCE [LARGE SCALE GENOMIC DNA]</scope>
    <source>
        <strain evidence="5">DASCIFA01</strain>
        <tissue evidence="5">Testis</tissue>
    </source>
</reference>
<keyword evidence="2" id="KW-0812">Transmembrane</keyword>
<keyword evidence="6" id="KW-1185">Reference proteome</keyword>
<dbReference type="GO" id="GO:0008009">
    <property type="term" value="F:chemokine activity"/>
    <property type="evidence" value="ECO:0007669"/>
    <property type="project" value="InterPro"/>
</dbReference>
<accession>A0A498MXF0</accession>
<dbReference type="EMBL" id="QBIY01012421">
    <property type="protein sequence ID" value="RXN25151.1"/>
    <property type="molecule type" value="Genomic_DNA"/>
</dbReference>
<evidence type="ECO:0000259" key="4">
    <source>
        <dbReference type="Pfam" id="PF00048"/>
    </source>
</evidence>
<dbReference type="GO" id="GO:0006955">
    <property type="term" value="P:immune response"/>
    <property type="evidence" value="ECO:0007669"/>
    <property type="project" value="InterPro"/>
</dbReference>
<dbReference type="Proteomes" id="UP000290572">
    <property type="component" value="Unassembled WGS sequence"/>
</dbReference>
<feature type="transmembrane region" description="Helical" evidence="2">
    <location>
        <begin position="64"/>
        <end position="83"/>
    </location>
</feature>
<evidence type="ECO:0000256" key="1">
    <source>
        <dbReference type="ARBA" id="ARBA00022514"/>
    </source>
</evidence>
<dbReference type="AlphaFoldDB" id="A0A498MXF0"/>
<dbReference type="SUPFAM" id="SSF54117">
    <property type="entry name" value="Interleukin 8-like chemokines"/>
    <property type="match status" value="1"/>
</dbReference>
<sequence length="176" mass="20218">MQFSIFFIILLGSIFLTLAQDEDCCLQYNKKVTKSMKNRVTSYRKQELDGDCNFPAVVRDTGEIMRFISIIFIVFLGFFNLTLAQDSCKGHVSRDTREIMRFICIIFIVFLGFFNLTLAQEETCCLQYVSEVALSIKKRVISYRKQELDGNQHLSCCMKPAVCGVSKELDCPLKTE</sequence>
<feature type="domain" description="Chemokine interleukin-8-like" evidence="4">
    <location>
        <begin position="22"/>
        <end position="58"/>
    </location>
</feature>
<evidence type="ECO:0000256" key="2">
    <source>
        <dbReference type="SAM" id="Phobius"/>
    </source>
</evidence>
<dbReference type="Pfam" id="PF00048">
    <property type="entry name" value="IL8"/>
    <property type="match status" value="1"/>
</dbReference>
<keyword evidence="2" id="KW-1133">Transmembrane helix</keyword>
<dbReference type="InterPro" id="IPR036048">
    <property type="entry name" value="Interleukin_8-like_sf"/>
</dbReference>
<evidence type="ECO:0000313" key="6">
    <source>
        <dbReference type="Proteomes" id="UP000290572"/>
    </source>
</evidence>
<keyword evidence="3" id="KW-0732">Signal</keyword>